<keyword evidence="2" id="KW-1185">Reference proteome</keyword>
<evidence type="ECO:0000313" key="1">
    <source>
        <dbReference type="EMBL" id="KRM92869.1"/>
    </source>
</evidence>
<protein>
    <submittedName>
        <fullName evidence="1">Uncharacterized protein</fullName>
    </submittedName>
</protein>
<organism evidence="1 2">
    <name type="scientific">Loigolactobacillus rennini DSM 20253</name>
    <dbReference type="NCBI Taxonomy" id="1423796"/>
    <lineage>
        <taxon>Bacteria</taxon>
        <taxon>Bacillati</taxon>
        <taxon>Bacillota</taxon>
        <taxon>Bacilli</taxon>
        <taxon>Lactobacillales</taxon>
        <taxon>Lactobacillaceae</taxon>
        <taxon>Loigolactobacillus</taxon>
    </lineage>
</organism>
<dbReference type="EMBL" id="AYYI01000105">
    <property type="protein sequence ID" value="KRM92869.1"/>
    <property type="molecule type" value="Genomic_DNA"/>
</dbReference>
<dbReference type="Proteomes" id="UP000051638">
    <property type="component" value="Unassembled WGS sequence"/>
</dbReference>
<comment type="caution">
    <text evidence="1">The sequence shown here is derived from an EMBL/GenBank/DDBJ whole genome shotgun (WGS) entry which is preliminary data.</text>
</comment>
<dbReference type="STRING" id="1423796.FC24_GL000885"/>
<sequence>MTQYTPIDFGAPQWDQKINENLKQIFSGGVSDSGWVACASLLNGAQDYYALTDKASDTTIKRRVLDFHKFKIVMITGALGAKYQDVKPGDVPLIKLPSGYPVSHNYVFGLINAGTKDGYNRWDITMDGQEISLKACHLAEDIKDTGYIIWLPVNIWYVSN</sequence>
<proteinExistence type="predicted"/>
<dbReference type="PATRIC" id="fig|1423796.3.peg.906"/>
<dbReference type="AlphaFoldDB" id="A0A0R2CNM1"/>
<evidence type="ECO:0000313" key="2">
    <source>
        <dbReference type="Proteomes" id="UP000051638"/>
    </source>
</evidence>
<accession>A0A0R2CNM1</accession>
<dbReference type="RefSeq" id="WP_057874891.1">
    <property type="nucleotide sequence ID" value="NZ_AYYI01000105.1"/>
</dbReference>
<name>A0A0R2CNM1_9LACO</name>
<reference evidence="1 2" key="1">
    <citation type="journal article" date="2015" name="Genome Announc.">
        <title>Expanding the biotechnology potential of lactobacilli through comparative genomics of 213 strains and associated genera.</title>
        <authorList>
            <person name="Sun Z."/>
            <person name="Harris H.M."/>
            <person name="McCann A."/>
            <person name="Guo C."/>
            <person name="Argimon S."/>
            <person name="Zhang W."/>
            <person name="Yang X."/>
            <person name="Jeffery I.B."/>
            <person name="Cooney J.C."/>
            <person name="Kagawa T.F."/>
            <person name="Liu W."/>
            <person name="Song Y."/>
            <person name="Salvetti E."/>
            <person name="Wrobel A."/>
            <person name="Rasinkangas P."/>
            <person name="Parkhill J."/>
            <person name="Rea M.C."/>
            <person name="O'Sullivan O."/>
            <person name="Ritari J."/>
            <person name="Douillard F.P."/>
            <person name="Paul Ross R."/>
            <person name="Yang R."/>
            <person name="Briner A.E."/>
            <person name="Felis G.E."/>
            <person name="de Vos W.M."/>
            <person name="Barrangou R."/>
            <person name="Klaenhammer T.R."/>
            <person name="Caufield P.W."/>
            <person name="Cui Y."/>
            <person name="Zhang H."/>
            <person name="O'Toole P.W."/>
        </authorList>
    </citation>
    <scope>NUCLEOTIDE SEQUENCE [LARGE SCALE GENOMIC DNA]</scope>
    <source>
        <strain evidence="1 2">DSM 20253</strain>
    </source>
</reference>
<gene>
    <name evidence="1" type="ORF">FC24_GL000885</name>
</gene>